<dbReference type="SUPFAM" id="SSF53474">
    <property type="entry name" value="alpha/beta-Hydrolases"/>
    <property type="match status" value="1"/>
</dbReference>
<dbReference type="InterPro" id="IPR011042">
    <property type="entry name" value="6-blade_b-propeller_TolB-like"/>
</dbReference>
<reference evidence="1 2" key="1">
    <citation type="journal article" date="2016" name="Nat. Commun.">
        <title>Thousands of microbial genomes shed light on interconnected biogeochemical processes in an aquifer system.</title>
        <authorList>
            <person name="Anantharaman K."/>
            <person name="Brown C.T."/>
            <person name="Hug L.A."/>
            <person name="Sharon I."/>
            <person name="Castelle C.J."/>
            <person name="Probst A.J."/>
            <person name="Thomas B.C."/>
            <person name="Singh A."/>
            <person name="Wilkins M.J."/>
            <person name="Karaoz U."/>
            <person name="Brodie E.L."/>
            <person name="Williams K.H."/>
            <person name="Hubbard S.S."/>
            <person name="Banfield J.F."/>
        </authorList>
    </citation>
    <scope>NUCLEOTIDE SEQUENCE [LARGE SCALE GENOMIC DNA]</scope>
</reference>
<sequence>MHITALAVVLFLFSLFSGKADARRPVLVLPGIGASYADDLFCGQEGAIQDFERDLRSTKVFTRWFTSINTEIPLEWSVDSILHSYDSLIAEINKNPELVAVPVPWDWRLSLVEASKTFLEPAIRKAKQDYGAREVDLVAHSAGGLLARYYLQRRYRGDVGKVAFLGTPHRGSADAYLLWAGGEASGGVIPWYDRAIKGGVVTSATVTLLYELLLENMKEGCDCPLLTSDFEFVRFGCEGSVTAGFPGFRDLLPIYPYVFTRKVKEPTPLEQMCLLNRNPFLESINATADELVATGVKMTNFASGAIRTLRKIHTMPLSLTTCGEMWGDGEPVGFEKPSRAGDGRVLLESACPEDSIPAFAAVPCVTKDGTFSEKRPRKRVSHGELPTVFREEVVAFLKEPVAPHGPTFVQLTKSAGKVPTWCPIYLREAKISGDGGVVAFSSCVDYTGLGSDRSQGNRPFFVFASGSGLKELPGVSYGGCSFLFGGASAGGPSVSDDGTLLAYDYNSCTNDPLASSVVVVSPDFDDVFEPFGRRTVSPSLSGDGSSIAFIERPSSRFGPPVHKVWIAEDPVFTSQRKLLEVTTSSFDLFELSGDGSRLLYSYHGSGGLHLLTTDGAADYGITTISVSASLDDAGTRVIFHGDLDLTGENPDGSVEVFLWEEGGGIRQLTNRPAFSSVPRDTSFLPAISGNGRYAAFTDNCDVSDPGNCEVVRLDIDSGTMIPVTETTNGAYNGYPALNYDGSRIVFRSNADLTGGNPEHVNELFVATIPDPLP</sequence>
<dbReference type="InterPro" id="IPR003386">
    <property type="entry name" value="LACT/PDAT_acylTrfase"/>
</dbReference>
<dbReference type="Pfam" id="PF07676">
    <property type="entry name" value="PD40"/>
    <property type="match status" value="1"/>
</dbReference>
<protein>
    <submittedName>
        <fullName evidence="1">Uncharacterized protein</fullName>
    </submittedName>
</protein>
<dbReference type="EMBL" id="MHNZ01000016">
    <property type="protein sequence ID" value="OGZ56467.1"/>
    <property type="molecule type" value="Genomic_DNA"/>
</dbReference>
<gene>
    <name evidence="1" type="ORF">A3J04_00545</name>
</gene>
<dbReference type="AlphaFoldDB" id="A0A1G2H1X0"/>
<dbReference type="Proteomes" id="UP000177954">
    <property type="component" value="Unassembled WGS sequence"/>
</dbReference>
<organism evidence="1 2">
    <name type="scientific">Candidatus Ryanbacteria bacterium RIFCSPLOWO2_02_FULL_47_14</name>
    <dbReference type="NCBI Taxonomy" id="1802129"/>
    <lineage>
        <taxon>Bacteria</taxon>
        <taxon>Candidatus Ryaniibacteriota</taxon>
    </lineage>
</organism>
<proteinExistence type="predicted"/>
<dbReference type="Gene3D" id="2.120.10.30">
    <property type="entry name" value="TolB, C-terminal domain"/>
    <property type="match status" value="1"/>
</dbReference>
<dbReference type="Pfam" id="PF02450">
    <property type="entry name" value="LCAT"/>
    <property type="match status" value="1"/>
</dbReference>
<evidence type="ECO:0000313" key="1">
    <source>
        <dbReference type="EMBL" id="OGZ56467.1"/>
    </source>
</evidence>
<name>A0A1G2H1X0_9BACT</name>
<evidence type="ECO:0000313" key="2">
    <source>
        <dbReference type="Proteomes" id="UP000177954"/>
    </source>
</evidence>
<dbReference type="GO" id="GO:0006629">
    <property type="term" value="P:lipid metabolic process"/>
    <property type="evidence" value="ECO:0007669"/>
    <property type="project" value="InterPro"/>
</dbReference>
<dbReference type="GO" id="GO:0008374">
    <property type="term" value="F:O-acyltransferase activity"/>
    <property type="evidence" value="ECO:0007669"/>
    <property type="project" value="InterPro"/>
</dbReference>
<accession>A0A1G2H1X0</accession>
<dbReference type="SUPFAM" id="SSF82171">
    <property type="entry name" value="DPP6 N-terminal domain-like"/>
    <property type="match status" value="1"/>
</dbReference>
<dbReference type="InterPro" id="IPR029058">
    <property type="entry name" value="AB_hydrolase_fold"/>
</dbReference>
<dbReference type="InterPro" id="IPR011659">
    <property type="entry name" value="WD40"/>
</dbReference>
<dbReference type="STRING" id="1802129.A3J04_00545"/>
<comment type="caution">
    <text evidence="1">The sequence shown here is derived from an EMBL/GenBank/DDBJ whole genome shotgun (WGS) entry which is preliminary data.</text>
</comment>
<dbReference type="Gene3D" id="3.40.50.1820">
    <property type="entry name" value="alpha/beta hydrolase"/>
    <property type="match status" value="1"/>
</dbReference>